<feature type="region of interest" description="Disordered" evidence="1">
    <location>
        <begin position="30"/>
        <end position="80"/>
    </location>
</feature>
<gene>
    <name evidence="2" type="ORF">AXF42_Ash010766</name>
</gene>
<proteinExistence type="predicted"/>
<organism evidence="2 3">
    <name type="scientific">Apostasia shenzhenica</name>
    <dbReference type="NCBI Taxonomy" id="1088818"/>
    <lineage>
        <taxon>Eukaryota</taxon>
        <taxon>Viridiplantae</taxon>
        <taxon>Streptophyta</taxon>
        <taxon>Embryophyta</taxon>
        <taxon>Tracheophyta</taxon>
        <taxon>Spermatophyta</taxon>
        <taxon>Magnoliopsida</taxon>
        <taxon>Liliopsida</taxon>
        <taxon>Asparagales</taxon>
        <taxon>Orchidaceae</taxon>
        <taxon>Apostasioideae</taxon>
        <taxon>Apostasia</taxon>
    </lineage>
</organism>
<protein>
    <submittedName>
        <fullName evidence="2">Uncharacterized protein</fullName>
    </submittedName>
</protein>
<keyword evidence="3" id="KW-1185">Reference proteome</keyword>
<dbReference type="Proteomes" id="UP000236161">
    <property type="component" value="Unassembled WGS sequence"/>
</dbReference>
<evidence type="ECO:0000256" key="1">
    <source>
        <dbReference type="SAM" id="MobiDB-lite"/>
    </source>
</evidence>
<evidence type="ECO:0000313" key="2">
    <source>
        <dbReference type="EMBL" id="PKA49082.1"/>
    </source>
</evidence>
<feature type="compositionally biased region" description="Polar residues" evidence="1">
    <location>
        <begin position="60"/>
        <end position="71"/>
    </location>
</feature>
<evidence type="ECO:0000313" key="3">
    <source>
        <dbReference type="Proteomes" id="UP000236161"/>
    </source>
</evidence>
<name>A0A2I0A0L7_9ASPA</name>
<dbReference type="EMBL" id="KZ452040">
    <property type="protein sequence ID" value="PKA49082.1"/>
    <property type="molecule type" value="Genomic_DNA"/>
</dbReference>
<dbReference type="AlphaFoldDB" id="A0A2I0A0L7"/>
<accession>A0A2I0A0L7</accession>
<reference evidence="2 3" key="1">
    <citation type="journal article" date="2017" name="Nature">
        <title>The Apostasia genome and the evolution of orchids.</title>
        <authorList>
            <person name="Zhang G.Q."/>
            <person name="Liu K.W."/>
            <person name="Li Z."/>
            <person name="Lohaus R."/>
            <person name="Hsiao Y.Y."/>
            <person name="Niu S.C."/>
            <person name="Wang J.Y."/>
            <person name="Lin Y.C."/>
            <person name="Xu Q."/>
            <person name="Chen L.J."/>
            <person name="Yoshida K."/>
            <person name="Fujiwara S."/>
            <person name="Wang Z.W."/>
            <person name="Zhang Y.Q."/>
            <person name="Mitsuda N."/>
            <person name="Wang M."/>
            <person name="Liu G.H."/>
            <person name="Pecoraro L."/>
            <person name="Huang H.X."/>
            <person name="Xiao X.J."/>
            <person name="Lin M."/>
            <person name="Wu X.Y."/>
            <person name="Wu W.L."/>
            <person name="Chen Y.Y."/>
            <person name="Chang S.B."/>
            <person name="Sakamoto S."/>
            <person name="Ohme-Takagi M."/>
            <person name="Yagi M."/>
            <person name="Zeng S.J."/>
            <person name="Shen C.Y."/>
            <person name="Yeh C.M."/>
            <person name="Luo Y.B."/>
            <person name="Tsai W.C."/>
            <person name="Van de Peer Y."/>
            <person name="Liu Z.J."/>
        </authorList>
    </citation>
    <scope>NUCLEOTIDE SEQUENCE [LARGE SCALE GENOMIC DNA]</scope>
    <source>
        <strain evidence="3">cv. Shenzhen</strain>
        <tissue evidence="2">Stem</tissue>
    </source>
</reference>
<feature type="compositionally biased region" description="Low complexity" evidence="1">
    <location>
        <begin position="33"/>
        <end position="49"/>
    </location>
</feature>
<sequence length="80" mass="9009">MLYIVRTFSNTSCRTAAQQQLFVEQQLNSIPKSNSSSTTAPSRTAAQQQLKEISPDRTLRTTMSTQYSRQYGSPLPNRPL</sequence>